<accession>A0A017TIP9</accession>
<sequence length="39" mass="4062">MALVMGAAFAVWSLLGRRGSGTVFRCAYASVAAWSVRAA</sequence>
<evidence type="ECO:0000313" key="1">
    <source>
        <dbReference type="EMBL" id="EYF08725.1"/>
    </source>
</evidence>
<dbReference type="AlphaFoldDB" id="A0A017TIP9"/>
<gene>
    <name evidence="1" type="ORF">CAP_2586</name>
</gene>
<keyword evidence="2" id="KW-1185">Reference proteome</keyword>
<name>A0A017TIP9_9BACT</name>
<dbReference type="Proteomes" id="UP000019678">
    <property type="component" value="Unassembled WGS sequence"/>
</dbReference>
<comment type="caution">
    <text evidence="1">The sequence shown here is derived from an EMBL/GenBank/DDBJ whole genome shotgun (WGS) entry which is preliminary data.</text>
</comment>
<proteinExistence type="predicted"/>
<reference evidence="1 2" key="1">
    <citation type="submission" date="2013-05" db="EMBL/GenBank/DDBJ databases">
        <title>Genome assembly of Chondromyces apiculatus DSM 436.</title>
        <authorList>
            <person name="Sharma G."/>
            <person name="Khatri I."/>
            <person name="Kaur C."/>
            <person name="Mayilraj S."/>
            <person name="Subramanian S."/>
        </authorList>
    </citation>
    <scope>NUCLEOTIDE SEQUENCE [LARGE SCALE GENOMIC DNA]</scope>
    <source>
        <strain evidence="1 2">DSM 436</strain>
    </source>
</reference>
<organism evidence="1 2">
    <name type="scientific">Chondromyces apiculatus DSM 436</name>
    <dbReference type="NCBI Taxonomy" id="1192034"/>
    <lineage>
        <taxon>Bacteria</taxon>
        <taxon>Pseudomonadati</taxon>
        <taxon>Myxococcota</taxon>
        <taxon>Polyangia</taxon>
        <taxon>Polyangiales</taxon>
        <taxon>Polyangiaceae</taxon>
        <taxon>Chondromyces</taxon>
    </lineage>
</organism>
<evidence type="ECO:0000313" key="2">
    <source>
        <dbReference type="Proteomes" id="UP000019678"/>
    </source>
</evidence>
<protein>
    <submittedName>
        <fullName evidence="1">Uncharacterized protein</fullName>
    </submittedName>
</protein>
<dbReference type="EMBL" id="ASRX01000002">
    <property type="protein sequence ID" value="EYF08725.1"/>
    <property type="molecule type" value="Genomic_DNA"/>
</dbReference>